<dbReference type="SMART" id="SM00347">
    <property type="entry name" value="HTH_MARR"/>
    <property type="match status" value="1"/>
</dbReference>
<dbReference type="SUPFAM" id="SSF46785">
    <property type="entry name" value="Winged helix' DNA-binding domain"/>
    <property type="match status" value="1"/>
</dbReference>
<dbReference type="PANTHER" id="PTHR33164">
    <property type="entry name" value="TRANSCRIPTIONAL REGULATOR, MARR FAMILY"/>
    <property type="match status" value="1"/>
</dbReference>
<reference evidence="2 3" key="1">
    <citation type="submission" date="2022-11" db="EMBL/GenBank/DDBJ databases">
        <title>Draft genome sequence of Saccharopolyspora sp. WRP15-2 isolated from rhizosphere soils of wild rice in Thailand.</title>
        <authorList>
            <person name="Duangmal K."/>
            <person name="Kammanee S."/>
            <person name="Muangham S."/>
        </authorList>
    </citation>
    <scope>NUCLEOTIDE SEQUENCE [LARGE SCALE GENOMIC DNA]</scope>
    <source>
        <strain evidence="2 3">WRP15-2</strain>
    </source>
</reference>
<organism evidence="2 3">
    <name type="scientific">Saccharopolyspora oryzae</name>
    <dbReference type="NCBI Taxonomy" id="2997343"/>
    <lineage>
        <taxon>Bacteria</taxon>
        <taxon>Bacillati</taxon>
        <taxon>Actinomycetota</taxon>
        <taxon>Actinomycetes</taxon>
        <taxon>Pseudonocardiales</taxon>
        <taxon>Pseudonocardiaceae</taxon>
        <taxon>Saccharopolyspora</taxon>
    </lineage>
</organism>
<dbReference type="RefSeq" id="WP_270952100.1">
    <property type="nucleotide sequence ID" value="NZ_JAQGLA010000060.1"/>
</dbReference>
<dbReference type="InterPro" id="IPR039422">
    <property type="entry name" value="MarR/SlyA-like"/>
</dbReference>
<dbReference type="InterPro" id="IPR036390">
    <property type="entry name" value="WH_DNA-bd_sf"/>
</dbReference>
<dbReference type="EMBL" id="JAQGLA010000060">
    <property type="protein sequence ID" value="MDA3629127.1"/>
    <property type="molecule type" value="Genomic_DNA"/>
</dbReference>
<feature type="domain" description="HTH marR-type" evidence="1">
    <location>
        <begin position="1"/>
        <end position="119"/>
    </location>
</feature>
<evidence type="ECO:0000313" key="2">
    <source>
        <dbReference type="EMBL" id="MDA3629127.1"/>
    </source>
</evidence>
<accession>A0ABT4V584</accession>
<dbReference type="Pfam" id="PF01047">
    <property type="entry name" value="MarR"/>
    <property type="match status" value="1"/>
</dbReference>
<dbReference type="Proteomes" id="UP001210380">
    <property type="component" value="Unassembled WGS sequence"/>
</dbReference>
<dbReference type="InterPro" id="IPR036388">
    <property type="entry name" value="WH-like_DNA-bd_sf"/>
</dbReference>
<dbReference type="PANTHER" id="PTHR33164:SF43">
    <property type="entry name" value="HTH-TYPE TRANSCRIPTIONAL REPRESSOR YETL"/>
    <property type="match status" value="1"/>
</dbReference>
<dbReference type="Gene3D" id="1.10.10.10">
    <property type="entry name" value="Winged helix-like DNA-binding domain superfamily/Winged helix DNA-binding domain"/>
    <property type="match status" value="1"/>
</dbReference>
<evidence type="ECO:0000313" key="3">
    <source>
        <dbReference type="Proteomes" id="UP001210380"/>
    </source>
</evidence>
<protein>
    <submittedName>
        <fullName evidence="2">MarR family transcriptional regulator</fullName>
    </submittedName>
</protein>
<dbReference type="PRINTS" id="PR00598">
    <property type="entry name" value="HTHMARR"/>
</dbReference>
<keyword evidence="3" id="KW-1185">Reference proteome</keyword>
<gene>
    <name evidence="2" type="ORF">OU415_27105</name>
</gene>
<sequence>MARLREHLDSAAADVGLSLPHAHTLLRLEQPERMGELAATLHCEPSHVTAIADLLQAEGLLERQPDPADRRAKLLVLTAKGEKLRERLLKRLGVGFPIASELDAGQRDALVQLLRAAQDPSGD</sequence>
<name>A0ABT4V584_9PSEU</name>
<dbReference type="PROSITE" id="PS50995">
    <property type="entry name" value="HTH_MARR_2"/>
    <property type="match status" value="1"/>
</dbReference>
<proteinExistence type="predicted"/>
<evidence type="ECO:0000259" key="1">
    <source>
        <dbReference type="PROSITE" id="PS50995"/>
    </source>
</evidence>
<dbReference type="InterPro" id="IPR000835">
    <property type="entry name" value="HTH_MarR-typ"/>
</dbReference>
<comment type="caution">
    <text evidence="2">The sequence shown here is derived from an EMBL/GenBank/DDBJ whole genome shotgun (WGS) entry which is preliminary data.</text>
</comment>